<feature type="compositionally biased region" description="Polar residues" evidence="1">
    <location>
        <begin position="63"/>
        <end position="78"/>
    </location>
</feature>
<reference evidence="4" key="1">
    <citation type="submission" date="2016-06" db="UniProtKB">
        <authorList>
            <consortium name="WormBaseParasite"/>
        </authorList>
    </citation>
    <scope>IDENTIFICATION</scope>
</reference>
<protein>
    <submittedName>
        <fullName evidence="2 4">Uncharacterized protein</fullName>
    </submittedName>
</protein>
<evidence type="ECO:0000313" key="2">
    <source>
        <dbReference type="EMBL" id="VDO46698.1"/>
    </source>
</evidence>
<feature type="compositionally biased region" description="Low complexity" evidence="1">
    <location>
        <begin position="23"/>
        <end position="33"/>
    </location>
</feature>
<gene>
    <name evidence="2" type="ORF">OFLC_LOCUS6488</name>
</gene>
<dbReference type="WBParaSite" id="OFLC_0000648901-mRNA-1">
    <property type="protein sequence ID" value="OFLC_0000648901-mRNA-1"/>
    <property type="gene ID" value="OFLC_0000648901"/>
</dbReference>
<sequence length="168" mass="18976">MFSPNRSGNRISATRSDKTNRVSHLLQKQSGQQKHQKQAYRGLDNTLGEESIDVRLPLLLNKPKNSGIESSSTGTATNRLPPPPPPPRSATTSLSLFPVPCHRITQREIPSDRRTSSELLQIRLEAVSKSYWAQASLSIFTEIKLITEMANHLFSSILHFLRKNLHYY</sequence>
<organism evidence="4">
    <name type="scientific">Onchocerca flexuosa</name>
    <dbReference type="NCBI Taxonomy" id="387005"/>
    <lineage>
        <taxon>Eukaryota</taxon>
        <taxon>Metazoa</taxon>
        <taxon>Ecdysozoa</taxon>
        <taxon>Nematoda</taxon>
        <taxon>Chromadorea</taxon>
        <taxon>Rhabditida</taxon>
        <taxon>Spirurina</taxon>
        <taxon>Spiruromorpha</taxon>
        <taxon>Filarioidea</taxon>
        <taxon>Onchocercidae</taxon>
        <taxon>Onchocerca</taxon>
    </lineage>
</organism>
<dbReference type="EMBL" id="UZAJ01006187">
    <property type="protein sequence ID" value="VDO46698.1"/>
    <property type="molecule type" value="Genomic_DNA"/>
</dbReference>
<evidence type="ECO:0000313" key="4">
    <source>
        <dbReference type="WBParaSite" id="OFLC_0000648901-mRNA-1"/>
    </source>
</evidence>
<evidence type="ECO:0000256" key="1">
    <source>
        <dbReference type="SAM" id="MobiDB-lite"/>
    </source>
</evidence>
<feature type="region of interest" description="Disordered" evidence="1">
    <location>
        <begin position="62"/>
        <end position="95"/>
    </location>
</feature>
<dbReference type="AlphaFoldDB" id="A0A183HG78"/>
<evidence type="ECO:0000313" key="3">
    <source>
        <dbReference type="Proteomes" id="UP000267606"/>
    </source>
</evidence>
<reference evidence="2 3" key="2">
    <citation type="submission" date="2018-11" db="EMBL/GenBank/DDBJ databases">
        <authorList>
            <consortium name="Pathogen Informatics"/>
        </authorList>
    </citation>
    <scope>NUCLEOTIDE SEQUENCE [LARGE SCALE GENOMIC DNA]</scope>
</reference>
<keyword evidence="3" id="KW-1185">Reference proteome</keyword>
<accession>A0A183HG78</accession>
<proteinExistence type="predicted"/>
<name>A0A183HG78_9BILA</name>
<dbReference type="Proteomes" id="UP000267606">
    <property type="component" value="Unassembled WGS sequence"/>
</dbReference>
<feature type="region of interest" description="Disordered" evidence="1">
    <location>
        <begin position="1"/>
        <end position="44"/>
    </location>
</feature>
<feature type="compositionally biased region" description="Polar residues" evidence="1">
    <location>
        <begin position="1"/>
        <end position="14"/>
    </location>
</feature>